<protein>
    <submittedName>
        <fullName evidence="2">Sensor histidine kinase VirS</fullName>
    </submittedName>
</protein>
<proteinExistence type="predicted"/>
<dbReference type="Pfam" id="PF14501">
    <property type="entry name" value="HATPase_c_5"/>
    <property type="match status" value="1"/>
</dbReference>
<keyword evidence="2" id="KW-0808">Transferase</keyword>
<dbReference type="EMBL" id="AJWZ01010859">
    <property type="protein sequence ID" value="EKC47260.1"/>
    <property type="molecule type" value="Genomic_DNA"/>
</dbReference>
<reference evidence="2" key="1">
    <citation type="journal article" date="2013" name="Environ. Microbiol.">
        <title>Microbiota from the distal guts of lean and obese adolescents exhibit partial functional redundancy besides clear differences in community structure.</title>
        <authorList>
            <person name="Ferrer M."/>
            <person name="Ruiz A."/>
            <person name="Lanza F."/>
            <person name="Haange S.B."/>
            <person name="Oberbach A."/>
            <person name="Till H."/>
            <person name="Bargiela R."/>
            <person name="Campoy C."/>
            <person name="Segura M.T."/>
            <person name="Richter M."/>
            <person name="von Bergen M."/>
            <person name="Seifert J."/>
            <person name="Suarez A."/>
        </authorList>
    </citation>
    <scope>NUCLEOTIDE SEQUENCE</scope>
</reference>
<name>K1S0K5_9ZZZZ</name>
<gene>
    <name evidence="2" type="ORF">OBE_15800</name>
</gene>
<keyword evidence="2" id="KW-0418">Kinase</keyword>
<accession>K1S0K5</accession>
<organism evidence="2">
    <name type="scientific">human gut metagenome</name>
    <dbReference type="NCBI Taxonomy" id="408170"/>
    <lineage>
        <taxon>unclassified sequences</taxon>
        <taxon>metagenomes</taxon>
        <taxon>organismal metagenomes</taxon>
    </lineage>
</organism>
<feature type="domain" description="Sensor histidine kinase NatK-like C-terminal" evidence="1">
    <location>
        <begin position="95"/>
        <end position="145"/>
    </location>
</feature>
<feature type="non-terminal residue" evidence="2">
    <location>
        <position position="148"/>
    </location>
</feature>
<dbReference type="GO" id="GO:0016301">
    <property type="term" value="F:kinase activity"/>
    <property type="evidence" value="ECO:0007669"/>
    <property type="project" value="UniProtKB-KW"/>
</dbReference>
<sequence length="148" mass="17383">MNLQEQHLKEMKGLIHDFEAQLNGLQLLARENKSEAFKKSIEEVRESIQERNDFYFVESKALQLILNQTNELCIKYGIEFCADIRYGNFLFMTFPDVFSLFENALCNAVNACLQLGEEEKKRIELRVFRQHEQIVVLLANTYNKANTR</sequence>
<evidence type="ECO:0000313" key="2">
    <source>
        <dbReference type="EMBL" id="EKC47260.1"/>
    </source>
</evidence>
<evidence type="ECO:0000259" key="1">
    <source>
        <dbReference type="Pfam" id="PF14501"/>
    </source>
</evidence>
<dbReference type="AlphaFoldDB" id="K1S0K5"/>
<dbReference type="InterPro" id="IPR032834">
    <property type="entry name" value="NatK-like_C"/>
</dbReference>
<comment type="caution">
    <text evidence="2">The sequence shown here is derived from an EMBL/GenBank/DDBJ whole genome shotgun (WGS) entry which is preliminary data.</text>
</comment>